<feature type="compositionally biased region" description="Low complexity" evidence="3">
    <location>
        <begin position="369"/>
        <end position="398"/>
    </location>
</feature>
<dbReference type="PANTHER" id="PTHR22406">
    <property type="entry name" value="NASCENT POLYPEPTIDE-ASSOCIATED COMPLEX SUBUNIT ALPHA, MUSCLE-SPECIFIC FORM"/>
    <property type="match status" value="1"/>
</dbReference>
<feature type="compositionally biased region" description="Low complexity" evidence="3">
    <location>
        <begin position="188"/>
        <end position="206"/>
    </location>
</feature>
<dbReference type="AlphaFoldDB" id="A0A3Q3AMD6"/>
<dbReference type="InterPro" id="IPR026179">
    <property type="entry name" value="Slain"/>
</dbReference>
<name>A0A3Q3AMD6_KRYMA</name>
<dbReference type="STRING" id="37003.ENSKMAP00000017501"/>
<feature type="region of interest" description="Disordered" evidence="3">
    <location>
        <begin position="181"/>
        <end position="220"/>
    </location>
</feature>
<feature type="region of interest" description="Disordered" evidence="3">
    <location>
        <begin position="350"/>
        <end position="398"/>
    </location>
</feature>
<protein>
    <submittedName>
        <fullName evidence="4">SLAIN motif-containing protein-like</fullName>
    </submittedName>
</protein>
<proteinExistence type="inferred from homology"/>
<dbReference type="OrthoDB" id="6347145at2759"/>
<evidence type="ECO:0000256" key="1">
    <source>
        <dbReference type="ARBA" id="ARBA00006652"/>
    </source>
</evidence>
<dbReference type="GeneTree" id="ENSGT00390000017860"/>
<keyword evidence="5" id="KW-1185">Reference proteome</keyword>
<evidence type="ECO:0000313" key="5">
    <source>
        <dbReference type="Proteomes" id="UP000264800"/>
    </source>
</evidence>
<organism evidence="4 5">
    <name type="scientific">Kryptolebias marmoratus</name>
    <name type="common">Mangrove killifish</name>
    <name type="synonym">Rivulus marmoratus</name>
    <dbReference type="NCBI Taxonomy" id="37003"/>
    <lineage>
        <taxon>Eukaryota</taxon>
        <taxon>Metazoa</taxon>
        <taxon>Chordata</taxon>
        <taxon>Craniata</taxon>
        <taxon>Vertebrata</taxon>
        <taxon>Euteleostomi</taxon>
        <taxon>Actinopterygii</taxon>
        <taxon>Neopterygii</taxon>
        <taxon>Teleostei</taxon>
        <taxon>Neoteleostei</taxon>
        <taxon>Acanthomorphata</taxon>
        <taxon>Ovalentaria</taxon>
        <taxon>Atherinomorphae</taxon>
        <taxon>Cyprinodontiformes</taxon>
        <taxon>Rivulidae</taxon>
        <taxon>Kryptolebias</taxon>
    </lineage>
</organism>
<keyword evidence="2" id="KW-0175">Coiled coil</keyword>
<dbReference type="Proteomes" id="UP000264800">
    <property type="component" value="Unplaced"/>
</dbReference>
<evidence type="ECO:0000256" key="2">
    <source>
        <dbReference type="ARBA" id="ARBA00023054"/>
    </source>
</evidence>
<dbReference type="GO" id="GO:0031122">
    <property type="term" value="P:cytoplasmic microtubule organization"/>
    <property type="evidence" value="ECO:0007669"/>
    <property type="project" value="TreeGrafter"/>
</dbReference>
<dbReference type="Ensembl" id="ENSKMAT00000017744.1">
    <property type="protein sequence ID" value="ENSKMAP00000017501.1"/>
    <property type="gene ID" value="ENSKMAG00000013057.1"/>
</dbReference>
<evidence type="ECO:0000256" key="3">
    <source>
        <dbReference type="SAM" id="MobiDB-lite"/>
    </source>
</evidence>
<feature type="compositionally biased region" description="Basic and acidic residues" evidence="3">
    <location>
        <begin position="357"/>
        <end position="366"/>
    </location>
</feature>
<dbReference type="GO" id="GO:0007020">
    <property type="term" value="P:microtubule nucleation"/>
    <property type="evidence" value="ECO:0007669"/>
    <property type="project" value="TreeGrafter"/>
</dbReference>
<reference evidence="4" key="1">
    <citation type="submission" date="2025-08" db="UniProtKB">
        <authorList>
            <consortium name="Ensembl"/>
        </authorList>
    </citation>
    <scope>IDENTIFICATION</scope>
</reference>
<dbReference type="GO" id="GO:0031116">
    <property type="term" value="P:positive regulation of microtubule polymerization"/>
    <property type="evidence" value="ECO:0007669"/>
    <property type="project" value="TreeGrafter"/>
</dbReference>
<comment type="similarity">
    <text evidence="1">Belongs to the SLAIN motif-containing family.</text>
</comment>
<dbReference type="Pfam" id="PF15301">
    <property type="entry name" value="SLAIN"/>
    <property type="match status" value="1"/>
</dbReference>
<evidence type="ECO:0000313" key="4">
    <source>
        <dbReference type="Ensembl" id="ENSKMAP00000017501.1"/>
    </source>
</evidence>
<dbReference type="KEGG" id="kmr:108248266"/>
<dbReference type="RefSeq" id="XP_017292418.1">
    <property type="nucleotide sequence ID" value="XM_017436929.3"/>
</dbReference>
<dbReference type="GO" id="GO:0035371">
    <property type="term" value="C:microtubule plus-end"/>
    <property type="evidence" value="ECO:0007669"/>
    <property type="project" value="TreeGrafter"/>
</dbReference>
<sequence length="458" mass="50882">MELQDHTKSYWSQYFCNQPQMEYDVSVSRYRLGSIELEEHPDPYCTVRTDSEPARVKNGRSFAMDARMRLDSLKSGCKSPCCDMDIKLYKYNSEKDLWVGEDSQTEESALDLVEILDLEDSMLDEESWLYEPQSKQSLVEKESAFRWCRHVLDNPSPEMEAARRVLMSKLDQRSRYNFYRPAAGSHHSPSVSSGDETSGSTSISDSESLDHNEGNLSHNSITTSYRLQDITDVHIMARIQEDSLRQEYVSIPSAAPFRGNSEMQGTYDFASGNKTKASSSSSSCWEAAPPLLSSSCCDSAMSASKQGCQSPKLSRLHQQVTQFKLLRLAQNPEASPGRTRSPLQTSLRSLQAVRNSRSLEADDHHFSFSPAGGPSPRPGSGHCGSPSLSATSLNLNNSMRGTSTRISAMKTLQRSQSISPSRIAHPAKGYLPAHGRVFASPERPTTAAWGRRGPSVQR</sequence>
<dbReference type="GeneID" id="108248266"/>
<reference evidence="4" key="2">
    <citation type="submission" date="2025-09" db="UniProtKB">
        <authorList>
            <consortium name="Ensembl"/>
        </authorList>
    </citation>
    <scope>IDENTIFICATION</scope>
</reference>
<dbReference type="PANTHER" id="PTHR22406:SF7">
    <property type="entry name" value="NASCENT POLYPEPTIDE-ASSOCIATED COMPLEX SUBUNIT ALPHA, MUSCLE-SPECIFIC FORM"/>
    <property type="match status" value="1"/>
</dbReference>
<dbReference type="OMA" id="GQPANTH"/>
<accession>A0A3Q3AMD6</accession>